<evidence type="ECO:0000313" key="1">
    <source>
        <dbReference type="EMBL" id="CAB4641548.1"/>
    </source>
</evidence>
<reference evidence="1" key="1">
    <citation type="submission" date="2020-05" db="EMBL/GenBank/DDBJ databases">
        <authorList>
            <person name="Chiriac C."/>
            <person name="Salcher M."/>
            <person name="Ghai R."/>
            <person name="Kavagutti S V."/>
        </authorList>
    </citation>
    <scope>NUCLEOTIDE SEQUENCE</scope>
</reference>
<gene>
    <name evidence="1" type="ORF">UFOPK2171_00117</name>
</gene>
<dbReference type="AlphaFoldDB" id="A0A6J6JYG4"/>
<accession>A0A6J6JYG4</accession>
<sequence>MLSTAKVSRARRNPVGLRVNATAVASASDSRLREIAAFSSTAAIGASIAATNAAISTNGLAPPLLSLRPPPKRLIRSRKSLIRAIAPAVVAATAETKVSRLAT</sequence>
<proteinExistence type="predicted"/>
<protein>
    <submittedName>
        <fullName evidence="1">Unannotated protein</fullName>
    </submittedName>
</protein>
<name>A0A6J6JYG4_9ZZZZ</name>
<organism evidence="1">
    <name type="scientific">freshwater metagenome</name>
    <dbReference type="NCBI Taxonomy" id="449393"/>
    <lineage>
        <taxon>unclassified sequences</taxon>
        <taxon>metagenomes</taxon>
        <taxon>ecological metagenomes</taxon>
    </lineage>
</organism>
<dbReference type="EMBL" id="CAEZWD010000005">
    <property type="protein sequence ID" value="CAB4641548.1"/>
    <property type="molecule type" value="Genomic_DNA"/>
</dbReference>